<feature type="signal peptide" evidence="1">
    <location>
        <begin position="1"/>
        <end position="19"/>
    </location>
</feature>
<dbReference type="AlphaFoldDB" id="A0AAQ3L8P8"/>
<evidence type="ECO:0000256" key="1">
    <source>
        <dbReference type="SAM" id="SignalP"/>
    </source>
</evidence>
<feature type="chain" id="PRO_5042942548" evidence="1">
    <location>
        <begin position="20"/>
        <end position="318"/>
    </location>
</feature>
<dbReference type="EMBL" id="CP136920">
    <property type="protein sequence ID" value="WOO40722.1"/>
    <property type="molecule type" value="Genomic_DNA"/>
</dbReference>
<keyword evidence="1" id="KW-0732">Signal</keyword>
<reference evidence="2 3" key="1">
    <citation type="submission" date="2023-10" db="EMBL/GenBank/DDBJ databases">
        <title>Rubellicoccus peritrichatus gen. nov., sp. nov., isolated from an algae of coral reef tank.</title>
        <authorList>
            <person name="Luo J."/>
        </authorList>
    </citation>
    <scope>NUCLEOTIDE SEQUENCE [LARGE SCALE GENOMIC DNA]</scope>
    <source>
        <strain evidence="2 3">CR14</strain>
    </source>
</reference>
<dbReference type="RefSeq" id="WP_317832891.1">
    <property type="nucleotide sequence ID" value="NZ_CP136920.1"/>
</dbReference>
<proteinExistence type="predicted"/>
<name>A0AAQ3L8P8_9BACT</name>
<evidence type="ECO:0000313" key="3">
    <source>
        <dbReference type="Proteomes" id="UP001304300"/>
    </source>
</evidence>
<organism evidence="2 3">
    <name type="scientific">Rubellicoccus peritrichatus</name>
    <dbReference type="NCBI Taxonomy" id="3080537"/>
    <lineage>
        <taxon>Bacteria</taxon>
        <taxon>Pseudomonadati</taxon>
        <taxon>Verrucomicrobiota</taxon>
        <taxon>Opitutia</taxon>
        <taxon>Puniceicoccales</taxon>
        <taxon>Cerasicoccaceae</taxon>
        <taxon>Rubellicoccus</taxon>
    </lineage>
</organism>
<evidence type="ECO:0000313" key="2">
    <source>
        <dbReference type="EMBL" id="WOO40722.1"/>
    </source>
</evidence>
<gene>
    <name evidence="2" type="ORF">RZN69_19035</name>
</gene>
<keyword evidence="3" id="KW-1185">Reference proteome</keyword>
<dbReference type="KEGG" id="puo:RZN69_19035"/>
<accession>A0AAQ3L8P8</accession>
<sequence length="318" mass="32862">MRLFVHVFFYCITALSASASVTLSFTADQLKTANGAAMPVSGLVMVVVSTSDATVSNPTADAFVSGDDQVIFLSDLSTNQVAGVFAQTISITDLSGAISTGDPIALFWFPTLSQGADSPGTGATYGRYDVAVGQETDGSAPWVVPSDGASVSLSFLTTDALTVPSGGSNPASAGLAPFTVAGGGGSGGGSGSGGDNGGGSGGGGTTFSLDGLLSGTDVGGGARFSSWFGFYFPIADTERWHFHNDLGWIYPIGDDGTSMWYFDVETADFWWTGDGTYPFTFRSGNGTWYFFLTRTEDGSRWFSNQSTGNSEVLGNILQ</sequence>
<dbReference type="Proteomes" id="UP001304300">
    <property type="component" value="Chromosome"/>
</dbReference>
<protein>
    <submittedName>
        <fullName evidence="2">Uncharacterized protein</fullName>
    </submittedName>
</protein>